<evidence type="ECO:0000313" key="1">
    <source>
        <dbReference type="EMBL" id="QZE15311.1"/>
    </source>
</evidence>
<reference evidence="1" key="1">
    <citation type="submission" date="2021-08" db="EMBL/GenBank/DDBJ databases">
        <title>Novel anaerobic bacterium isolated from sea squirt in East Sea, Republic of Korea.</title>
        <authorList>
            <person name="Nguyen T.H."/>
            <person name="Li Z."/>
            <person name="Lee Y.-J."/>
            <person name="Ko J."/>
            <person name="Kim S.-G."/>
        </authorList>
    </citation>
    <scope>NUCLEOTIDE SEQUENCE</scope>
    <source>
        <strain evidence="1">KCTC 25031</strain>
    </source>
</reference>
<evidence type="ECO:0000313" key="2">
    <source>
        <dbReference type="Proteomes" id="UP000826212"/>
    </source>
</evidence>
<accession>A0AC61NI16</accession>
<proteinExistence type="predicted"/>
<keyword evidence="2" id="KW-1185">Reference proteome</keyword>
<protein>
    <submittedName>
        <fullName evidence="1">BatD family protein</fullName>
    </submittedName>
</protein>
<gene>
    <name evidence="1" type="ORF">K4L44_05620</name>
</gene>
<dbReference type="EMBL" id="CP081303">
    <property type="protein sequence ID" value="QZE15311.1"/>
    <property type="molecule type" value="Genomic_DNA"/>
</dbReference>
<sequence>MITKKISIFILLLFTTLSVFADKVNVRLSTPSVARVGQQIRLAVEANDKVDKVNLPALKAFEVMMGPMTSSSSSVQIINGKSSRSSSYSYTYILKPKKVGVFTVPAVEVVIDGKRYKTNSRKIEIVKGNANANTTSSGSEISKKDLFVKVFLSRTNVREGEAILATTKLYTRVPISGVSDIQLPSFTGFYTKPVGEIRHLRLNQEAYDGDIYNTSLLNKTLLFPQKDGSLKIEPAKVTVQVQQQVRRAQGLFDDFFNSTRTVTVDVQSASRVVRVKGLPTAPDSYSGAVGQFHIMANISEDKVKANDAITLRLTIKGKGNLSLVTAPKLDFPEDFETYDPQTKNSIKVTDSGEVGSKTLEYLVQPRFAGTYTIPSVSFSYYDPAKGKFVTKETETFHIEVAKGEGKGSAPAMVNDFSKESVKTVGKDIRFISTDDVKFSKKHSFFGTLLFYMLYVIGVIAFVILYLMNLKRIREREDVWGTKNKKANRLALKRLKKASDHLKRSEDELFYEAVLVALMGYLEDKLTLPKSELTKETIVASLAKRKVAPEDVDALISLVDTCEFARYAPSQDHGAQEDIYQRSVNVLSMLEKSIKK</sequence>
<organism evidence="1 2">
    <name type="scientific">Halosquirtibacter laminarini</name>
    <dbReference type="NCBI Taxonomy" id="3374600"/>
    <lineage>
        <taxon>Bacteria</taxon>
        <taxon>Pseudomonadati</taxon>
        <taxon>Bacteroidota</taxon>
        <taxon>Bacteroidia</taxon>
        <taxon>Marinilabiliales</taxon>
        <taxon>Prolixibacteraceae</taxon>
        <taxon>Halosquirtibacter</taxon>
    </lineage>
</organism>
<name>A0AC61NI16_9BACT</name>
<dbReference type="Proteomes" id="UP000826212">
    <property type="component" value="Chromosome"/>
</dbReference>